<keyword evidence="3" id="KW-1185">Reference proteome</keyword>
<dbReference type="Proteomes" id="UP001501803">
    <property type="component" value="Unassembled WGS sequence"/>
</dbReference>
<protein>
    <recommendedName>
        <fullName evidence="1">NADH:flavin oxidoreductase/NADH oxidase N-terminal domain-containing protein</fullName>
    </recommendedName>
</protein>
<dbReference type="InterPro" id="IPR001155">
    <property type="entry name" value="OxRdtase_FMN_N"/>
</dbReference>
<dbReference type="PANTHER" id="PTHR22893">
    <property type="entry name" value="NADH OXIDOREDUCTASE-RELATED"/>
    <property type="match status" value="1"/>
</dbReference>
<reference evidence="3" key="1">
    <citation type="journal article" date="2019" name="Int. J. Syst. Evol. Microbiol.">
        <title>The Global Catalogue of Microorganisms (GCM) 10K type strain sequencing project: providing services to taxonomists for standard genome sequencing and annotation.</title>
        <authorList>
            <consortium name="The Broad Institute Genomics Platform"/>
            <consortium name="The Broad Institute Genome Sequencing Center for Infectious Disease"/>
            <person name="Wu L."/>
            <person name="Ma J."/>
        </authorList>
    </citation>
    <scope>NUCLEOTIDE SEQUENCE [LARGE SCALE GENOMIC DNA]</scope>
    <source>
        <strain evidence="3">JCM 17021</strain>
    </source>
</reference>
<dbReference type="PANTHER" id="PTHR22893:SF91">
    <property type="entry name" value="NADPH DEHYDROGENASE 2-RELATED"/>
    <property type="match status" value="1"/>
</dbReference>
<dbReference type="InterPro" id="IPR045247">
    <property type="entry name" value="Oye-like"/>
</dbReference>
<name>A0ABP7KKG9_9MICO</name>
<dbReference type="SUPFAM" id="SSF51395">
    <property type="entry name" value="FMN-linked oxidoreductases"/>
    <property type="match status" value="1"/>
</dbReference>
<gene>
    <name evidence="2" type="ORF">GCM10022381_22860</name>
</gene>
<dbReference type="RefSeq" id="WP_345066497.1">
    <property type="nucleotide sequence ID" value="NZ_BAABCN010000006.1"/>
</dbReference>
<dbReference type="EMBL" id="BAABCN010000006">
    <property type="protein sequence ID" value="GAA3880024.1"/>
    <property type="molecule type" value="Genomic_DNA"/>
</dbReference>
<evidence type="ECO:0000313" key="3">
    <source>
        <dbReference type="Proteomes" id="UP001501803"/>
    </source>
</evidence>
<organism evidence="2 3">
    <name type="scientific">Leifsonia kafniensis</name>
    <dbReference type="NCBI Taxonomy" id="475957"/>
    <lineage>
        <taxon>Bacteria</taxon>
        <taxon>Bacillati</taxon>
        <taxon>Actinomycetota</taxon>
        <taxon>Actinomycetes</taxon>
        <taxon>Micrococcales</taxon>
        <taxon>Microbacteriaceae</taxon>
        <taxon>Leifsonia</taxon>
    </lineage>
</organism>
<dbReference type="Pfam" id="PF00724">
    <property type="entry name" value="Oxidored_FMN"/>
    <property type="match status" value="1"/>
</dbReference>
<evidence type="ECO:0000259" key="1">
    <source>
        <dbReference type="Pfam" id="PF00724"/>
    </source>
</evidence>
<comment type="caution">
    <text evidence="2">The sequence shown here is derived from an EMBL/GenBank/DDBJ whole genome shotgun (WGS) entry which is preliminary data.</text>
</comment>
<accession>A0ABP7KKG9</accession>
<feature type="domain" description="NADH:flavin oxidoreductase/NADH oxidase N-terminal" evidence="1">
    <location>
        <begin position="2"/>
        <end position="123"/>
    </location>
</feature>
<evidence type="ECO:0000313" key="2">
    <source>
        <dbReference type="EMBL" id="GAA3880024.1"/>
    </source>
</evidence>
<proteinExistence type="predicted"/>
<dbReference type="Gene3D" id="3.20.20.70">
    <property type="entry name" value="Aldolase class I"/>
    <property type="match status" value="1"/>
</dbReference>
<sequence>MEAVADAVGGGRVGMRISPSHAIHDVVENSAEDVGHTYLDLVRRIVPFDIAYLSILHSEPKGELVQALRREFNGPMIINSGFSRMTSHEEAKDYIADGIAHAVAVGRPFIANPDLAHRWQEKQPVLNDFDPRSSYGTTAAGYIDYPSLTQVNA</sequence>
<dbReference type="InterPro" id="IPR013785">
    <property type="entry name" value="Aldolase_TIM"/>
</dbReference>